<reference evidence="6" key="1">
    <citation type="submission" date="2022-09" db="EMBL/GenBank/DDBJ databases">
        <authorList>
            <person name="De Moura G.S."/>
            <person name="Carvalho E."/>
            <person name="Ramos Sanchez E.M."/>
            <person name="Sellera F.P."/>
            <person name="Marques M.F.S."/>
            <person name="Heinemann M.B."/>
            <person name="De Vliegher S."/>
            <person name="Souza F.N."/>
            <person name="Mota R.A."/>
        </authorList>
    </citation>
    <scope>NUCLEOTIDE SEQUENCE</scope>
    <source>
        <strain evidence="6">BR656</strain>
    </source>
</reference>
<evidence type="ECO:0000313" key="6">
    <source>
        <dbReference type="EMBL" id="MDL0117207.1"/>
    </source>
</evidence>
<protein>
    <submittedName>
        <fullName evidence="6">Adenylosuccinate lyase</fullName>
        <ecNumber evidence="6">4.3.2.2</ecNumber>
    </submittedName>
</protein>
<dbReference type="PROSITE" id="PS00163">
    <property type="entry name" value="FUMARATE_LYASES"/>
    <property type="match status" value="1"/>
</dbReference>
<dbReference type="InterPro" id="IPR020557">
    <property type="entry name" value="Fumarate_lyase_CS"/>
</dbReference>
<dbReference type="InterPro" id="IPR022761">
    <property type="entry name" value="Fumarate_lyase_N"/>
</dbReference>
<accession>A0ABT7HZ26</accession>
<sequence length="452" mass="51504">MASNPIDSKLYGQLYTTDEMKEVFSDESLLQKWLDSWVSLAEAEESLKVIPEGISKQIKEKADYSLFDMDVISNGIIDTTHPLIVQIREFEKLLSPEAGGYIHWGATTQDIMDTAVVLQIKSAQDILEKQIHDFLRLLLKLAEKYKDVVMPGRTHGQHALPVTLGYKIAIWADEIGEHLTRLNEGKKRYLLGSFGGAAGTLASLGEIGFDVRRKYCENLGLYEPLVTWHVQRSGFAEFSNIVAMISSTLGKIANEIINLQRSEIGEIEEGHVDGQIGSSTMPHKRNPMICEYVVGLTRLVQRNATLGLDAMVQEHERDMTFWTTEWSYIPQICIYTSSQVDKMHKILSNMIVHEDKMERNLYLLKGLIVSENLMLELGKYIGRQKAHDVIYDISMEAFEKDEKLLNIALKNNTITQHMSEDEVTKHLEPYSYIGLSEPFIKKVQERWTDITF</sequence>
<dbReference type="InterPro" id="IPR019468">
    <property type="entry name" value="AdenyloSucc_lyase_C"/>
</dbReference>
<dbReference type="PRINTS" id="PR00145">
    <property type="entry name" value="ARGSUCLYASE"/>
</dbReference>
<reference evidence="6" key="2">
    <citation type="journal article" date="2023" name="Vet. Microbiol.">
        <title>Emergence of livestock-associated Mammaliicoccus sciuri ST71 co-harbouring mecA and mecC genes in Brazil.</title>
        <authorList>
            <person name="de Moura G.S."/>
            <person name="de Carvalho E."/>
            <person name="Ramos Sanchez E.M."/>
            <person name="Sellera F.P."/>
            <person name="Marques M.F.S."/>
            <person name="Heinemann M.B."/>
            <person name="De Vliegher S."/>
            <person name="Souza F.N."/>
            <person name="Mota R.A."/>
        </authorList>
    </citation>
    <scope>NUCLEOTIDE SEQUENCE</scope>
    <source>
        <strain evidence="6">BR656</strain>
    </source>
</reference>
<evidence type="ECO:0000256" key="2">
    <source>
        <dbReference type="ARBA" id="ARBA00023239"/>
    </source>
</evidence>
<evidence type="ECO:0000259" key="5">
    <source>
        <dbReference type="SMART" id="SM00998"/>
    </source>
</evidence>
<organism evidence="6 7">
    <name type="scientific">Mammaliicoccus sciuri</name>
    <name type="common">Staphylococcus sciuri</name>
    <dbReference type="NCBI Taxonomy" id="1296"/>
    <lineage>
        <taxon>Bacteria</taxon>
        <taxon>Bacillati</taxon>
        <taxon>Bacillota</taxon>
        <taxon>Bacilli</taxon>
        <taxon>Bacillales</taxon>
        <taxon>Staphylococcaceae</taxon>
        <taxon>Mammaliicoccus</taxon>
    </lineage>
</organism>
<dbReference type="PANTHER" id="PTHR43172">
    <property type="entry name" value="ADENYLOSUCCINATE LYASE"/>
    <property type="match status" value="1"/>
</dbReference>
<dbReference type="Gene3D" id="1.10.40.30">
    <property type="entry name" value="Fumarase/aspartase (C-terminal domain)"/>
    <property type="match status" value="1"/>
</dbReference>
<keyword evidence="2 6" id="KW-0456">Lyase</keyword>
<dbReference type="CDD" id="cd01597">
    <property type="entry name" value="pCLME"/>
    <property type="match status" value="1"/>
</dbReference>
<keyword evidence="1" id="KW-0658">Purine biosynthesis</keyword>
<gene>
    <name evidence="6" type="primary">purB</name>
    <name evidence="6" type="ORF">OWO77_09550</name>
</gene>
<dbReference type="InterPro" id="IPR000362">
    <property type="entry name" value="Fumarate_lyase_fam"/>
</dbReference>
<evidence type="ECO:0000256" key="4">
    <source>
        <dbReference type="ARBA" id="ARBA00025996"/>
    </source>
</evidence>
<dbReference type="RefSeq" id="WP_037590262.1">
    <property type="nucleotide sequence ID" value="NZ_CP120185.1"/>
</dbReference>
<dbReference type="GO" id="GO:0016829">
    <property type="term" value="F:lyase activity"/>
    <property type="evidence" value="ECO:0007669"/>
    <property type="project" value="UniProtKB-KW"/>
</dbReference>
<evidence type="ECO:0000313" key="7">
    <source>
        <dbReference type="Proteomes" id="UP001176210"/>
    </source>
</evidence>
<feature type="domain" description="Adenylosuccinate lyase C-terminal" evidence="5">
    <location>
        <begin position="365"/>
        <end position="444"/>
    </location>
</feature>
<proteinExistence type="predicted"/>
<dbReference type="SUPFAM" id="SSF48557">
    <property type="entry name" value="L-aspartase-like"/>
    <property type="match status" value="1"/>
</dbReference>
<dbReference type="EMBL" id="JAPNQM010000004">
    <property type="protein sequence ID" value="MDL0117207.1"/>
    <property type="molecule type" value="Genomic_DNA"/>
</dbReference>
<dbReference type="NCBIfam" id="TIGR00928">
    <property type="entry name" value="purB"/>
    <property type="match status" value="1"/>
</dbReference>
<comment type="subunit">
    <text evidence="4">Homodimer and homotetramer. Residues from neighboring subunits contribute catalytic and substrate-binding residues to each active site.</text>
</comment>
<comment type="function">
    <text evidence="3">Catalyzes two reactions in de novo purine nucleotide biosynthesis. Catalyzes the breakdown of 5-aminoimidazole- (N-succinylocarboxamide) ribotide (SAICAR or 2-[5-amino-1-(5-phospho-beta-D-ribosyl)imidazole-4-carboxamido]succinate) to 5-aminoimidazole-4-carboxamide ribotide (AICAR or 5-amino-1-(5-phospho-beta-D-ribosyl)imidazole-4-carboxamide) and fumarate, and of adenylosuccinate (ADS or N(6)-(1,2-dicarboxyethyl)-AMP) to adenosine monophosphate (AMP) and fumarate.</text>
</comment>
<dbReference type="Pfam" id="PF00206">
    <property type="entry name" value="Lyase_1"/>
    <property type="match status" value="1"/>
</dbReference>
<dbReference type="Pfam" id="PF10397">
    <property type="entry name" value="ADSL_C"/>
    <property type="match status" value="1"/>
</dbReference>
<dbReference type="Proteomes" id="UP001176210">
    <property type="component" value="Unassembled WGS sequence"/>
</dbReference>
<keyword evidence="7" id="KW-1185">Reference proteome</keyword>
<evidence type="ECO:0000256" key="3">
    <source>
        <dbReference type="ARBA" id="ARBA00025012"/>
    </source>
</evidence>
<dbReference type="InterPro" id="IPR004769">
    <property type="entry name" value="Pur_lyase"/>
</dbReference>
<name>A0ABT7HZ26_MAMSC</name>
<dbReference type="SMART" id="SM00998">
    <property type="entry name" value="ADSL_C"/>
    <property type="match status" value="1"/>
</dbReference>
<dbReference type="Gene3D" id="1.20.200.10">
    <property type="entry name" value="Fumarase/aspartase (Central domain)"/>
    <property type="match status" value="1"/>
</dbReference>
<dbReference type="EC" id="4.3.2.2" evidence="6"/>
<dbReference type="InterPro" id="IPR008948">
    <property type="entry name" value="L-Aspartase-like"/>
</dbReference>
<dbReference type="PRINTS" id="PR00149">
    <property type="entry name" value="FUMRATELYASE"/>
</dbReference>
<dbReference type="PANTHER" id="PTHR43172:SF1">
    <property type="entry name" value="ADENYLOSUCCINATE LYASE"/>
    <property type="match status" value="1"/>
</dbReference>
<evidence type="ECO:0000256" key="1">
    <source>
        <dbReference type="ARBA" id="ARBA00022755"/>
    </source>
</evidence>
<comment type="caution">
    <text evidence="6">The sequence shown here is derived from an EMBL/GenBank/DDBJ whole genome shotgun (WGS) entry which is preliminary data.</text>
</comment>